<evidence type="ECO:0000313" key="4">
    <source>
        <dbReference type="EMBL" id="GJS87497.1"/>
    </source>
</evidence>
<dbReference type="Pfam" id="PF17919">
    <property type="entry name" value="RT_RNaseH_2"/>
    <property type="match status" value="1"/>
</dbReference>
<evidence type="ECO:0000259" key="3">
    <source>
        <dbReference type="Pfam" id="PF17919"/>
    </source>
</evidence>
<feature type="domain" description="Reverse transcriptase" evidence="2">
    <location>
        <begin position="212"/>
        <end position="368"/>
    </location>
</feature>
<dbReference type="SUPFAM" id="SSF56672">
    <property type="entry name" value="DNA/RNA polymerases"/>
    <property type="match status" value="1"/>
</dbReference>
<protein>
    <submittedName>
        <fullName evidence="4">Reverse transcriptase domain-containing protein</fullName>
    </submittedName>
</protein>
<evidence type="ECO:0000259" key="2">
    <source>
        <dbReference type="Pfam" id="PF00078"/>
    </source>
</evidence>
<dbReference type="InterPro" id="IPR041577">
    <property type="entry name" value="RT_RNaseH_2"/>
</dbReference>
<keyword evidence="5" id="KW-1185">Reference proteome</keyword>
<feature type="region of interest" description="Disordered" evidence="1">
    <location>
        <begin position="94"/>
        <end position="114"/>
    </location>
</feature>
<comment type="caution">
    <text evidence="4">The sequence shown here is derived from an EMBL/GenBank/DDBJ whole genome shotgun (WGS) entry which is preliminary data.</text>
</comment>
<dbReference type="InterPro" id="IPR043502">
    <property type="entry name" value="DNA/RNA_pol_sf"/>
</dbReference>
<reference evidence="4" key="2">
    <citation type="submission" date="2022-01" db="EMBL/GenBank/DDBJ databases">
        <authorList>
            <person name="Yamashiro T."/>
            <person name="Shiraishi A."/>
            <person name="Satake H."/>
            <person name="Nakayama K."/>
        </authorList>
    </citation>
    <scope>NUCLEOTIDE SEQUENCE</scope>
</reference>
<dbReference type="CDD" id="cd01647">
    <property type="entry name" value="RT_LTR"/>
    <property type="match status" value="1"/>
</dbReference>
<proteinExistence type="predicted"/>
<sequence>MPHLGLQNWHQLDTFYNALNLNDKFIDSAAGGNFLAKCLENAKNHREQVHSSSITKQILVSKVSTSSSTPSSFIDVAELKDMVRALNSPIRKNQLPAPAPVKSDRQSCVTAGDPNLPPSPVYEINVPETIKSSCEDPSDLELKDLPSHLEYAFLEGDDKLPIIIAKNLKDKDKTALIKVLNPWVSPVHCVPKKGGITVVKNEENELIPTRLVTGWRVCIDYRKLNDATCKDHFPLPFMDQMLERLAGNEYYCFLDGFSGYFQIPIDPLDQEKTTFTCPYGTFAYRRMPFGLCNAPGTFQRCMVAIFHDMIEKTMEVFMDDFSVFGDSFSSCLSHLDKMLQRCEDTNLVLNWEKCHFMVKEGIVLGHKISKIRIAVRQAKVEDFSKIARPMTHLLEKETPFIFSKECIEAFETLKMKLTQAPILVAPDWDLPFEIMCDASDFA</sequence>
<dbReference type="InterPro" id="IPR053134">
    <property type="entry name" value="RNA-dir_DNA_polymerase"/>
</dbReference>
<dbReference type="Gene3D" id="3.10.10.10">
    <property type="entry name" value="HIV Type 1 Reverse Transcriptase, subunit A, domain 1"/>
    <property type="match status" value="1"/>
</dbReference>
<keyword evidence="4" id="KW-0808">Transferase</keyword>
<feature type="domain" description="Reverse transcriptase/retrotransposon-derived protein RNase H-like" evidence="3">
    <location>
        <begin position="403"/>
        <end position="442"/>
    </location>
</feature>
<organism evidence="4 5">
    <name type="scientific">Tanacetum coccineum</name>
    <dbReference type="NCBI Taxonomy" id="301880"/>
    <lineage>
        <taxon>Eukaryota</taxon>
        <taxon>Viridiplantae</taxon>
        <taxon>Streptophyta</taxon>
        <taxon>Embryophyta</taxon>
        <taxon>Tracheophyta</taxon>
        <taxon>Spermatophyta</taxon>
        <taxon>Magnoliopsida</taxon>
        <taxon>eudicotyledons</taxon>
        <taxon>Gunneridae</taxon>
        <taxon>Pentapetalae</taxon>
        <taxon>asterids</taxon>
        <taxon>campanulids</taxon>
        <taxon>Asterales</taxon>
        <taxon>Asteraceae</taxon>
        <taxon>Asteroideae</taxon>
        <taxon>Anthemideae</taxon>
        <taxon>Anthemidinae</taxon>
        <taxon>Tanacetum</taxon>
    </lineage>
</organism>
<dbReference type="GO" id="GO:0003964">
    <property type="term" value="F:RNA-directed DNA polymerase activity"/>
    <property type="evidence" value="ECO:0007669"/>
    <property type="project" value="UniProtKB-KW"/>
</dbReference>
<dbReference type="PANTHER" id="PTHR24559:SF444">
    <property type="entry name" value="REVERSE TRANSCRIPTASE DOMAIN-CONTAINING PROTEIN"/>
    <property type="match status" value="1"/>
</dbReference>
<dbReference type="EMBL" id="BQNB010011202">
    <property type="protein sequence ID" value="GJS87497.1"/>
    <property type="molecule type" value="Genomic_DNA"/>
</dbReference>
<dbReference type="PANTHER" id="PTHR24559">
    <property type="entry name" value="TRANSPOSON TY3-I GAG-POL POLYPROTEIN"/>
    <property type="match status" value="1"/>
</dbReference>
<reference evidence="4" key="1">
    <citation type="journal article" date="2022" name="Int. J. Mol. Sci.">
        <title>Draft Genome of Tanacetum Coccineum: Genomic Comparison of Closely Related Tanacetum-Family Plants.</title>
        <authorList>
            <person name="Yamashiro T."/>
            <person name="Shiraishi A."/>
            <person name="Nakayama K."/>
            <person name="Satake H."/>
        </authorList>
    </citation>
    <scope>NUCLEOTIDE SEQUENCE</scope>
</reference>
<keyword evidence="4" id="KW-0695">RNA-directed DNA polymerase</keyword>
<evidence type="ECO:0000256" key="1">
    <source>
        <dbReference type="SAM" id="MobiDB-lite"/>
    </source>
</evidence>
<dbReference type="Pfam" id="PF00078">
    <property type="entry name" value="RVT_1"/>
    <property type="match status" value="1"/>
</dbReference>
<dbReference type="Proteomes" id="UP001151760">
    <property type="component" value="Unassembled WGS sequence"/>
</dbReference>
<dbReference type="InterPro" id="IPR043128">
    <property type="entry name" value="Rev_trsase/Diguanyl_cyclase"/>
</dbReference>
<keyword evidence="4" id="KW-0548">Nucleotidyltransferase</keyword>
<name>A0ABQ4ZCC2_9ASTR</name>
<accession>A0ABQ4ZCC2</accession>
<evidence type="ECO:0000313" key="5">
    <source>
        <dbReference type="Proteomes" id="UP001151760"/>
    </source>
</evidence>
<gene>
    <name evidence="4" type="ORF">Tco_0770133</name>
</gene>
<dbReference type="Gene3D" id="3.30.70.270">
    <property type="match status" value="2"/>
</dbReference>
<dbReference type="InterPro" id="IPR000477">
    <property type="entry name" value="RT_dom"/>
</dbReference>